<feature type="region of interest" description="Disordered" evidence="2">
    <location>
        <begin position="152"/>
        <end position="179"/>
    </location>
</feature>
<dbReference type="SUPFAM" id="SSF51735">
    <property type="entry name" value="NAD(P)-binding Rossmann-fold domains"/>
    <property type="match status" value="1"/>
</dbReference>
<name>A0A8J3AWG9_9BURK</name>
<organism evidence="3 4">
    <name type="scientific">Oxalicibacterium faecigallinarum</name>
    <dbReference type="NCBI Taxonomy" id="573741"/>
    <lineage>
        <taxon>Bacteria</taxon>
        <taxon>Pseudomonadati</taxon>
        <taxon>Pseudomonadota</taxon>
        <taxon>Betaproteobacteria</taxon>
        <taxon>Burkholderiales</taxon>
        <taxon>Oxalobacteraceae</taxon>
        <taxon>Oxalicibacterium</taxon>
    </lineage>
</organism>
<dbReference type="InterPro" id="IPR050259">
    <property type="entry name" value="SDR"/>
</dbReference>
<dbReference type="AlphaFoldDB" id="A0A8J3AWG9"/>
<evidence type="ECO:0000313" key="3">
    <source>
        <dbReference type="EMBL" id="GGI20822.1"/>
    </source>
</evidence>
<reference evidence="4" key="1">
    <citation type="journal article" date="2019" name="Int. J. Syst. Evol. Microbiol.">
        <title>The Global Catalogue of Microorganisms (GCM) 10K type strain sequencing project: providing services to taxonomists for standard genome sequencing and annotation.</title>
        <authorList>
            <consortium name="The Broad Institute Genomics Platform"/>
            <consortium name="The Broad Institute Genome Sequencing Center for Infectious Disease"/>
            <person name="Wu L."/>
            <person name="Ma J."/>
        </authorList>
    </citation>
    <scope>NUCLEOTIDE SEQUENCE [LARGE SCALE GENOMIC DNA]</scope>
    <source>
        <strain evidence="4">CCM 2767</strain>
    </source>
</reference>
<dbReference type="EMBL" id="BMDI01000002">
    <property type="protein sequence ID" value="GGI20822.1"/>
    <property type="molecule type" value="Genomic_DNA"/>
</dbReference>
<dbReference type="Pfam" id="PF00106">
    <property type="entry name" value="adh_short"/>
    <property type="match status" value="1"/>
</dbReference>
<evidence type="ECO:0000256" key="1">
    <source>
        <dbReference type="ARBA" id="ARBA00006484"/>
    </source>
</evidence>
<accession>A0A8J3AWG9</accession>
<protein>
    <recommendedName>
        <fullName evidence="5">SDR family NAD(P)-dependent oxidoreductase</fullName>
    </recommendedName>
</protein>
<dbReference type="InterPro" id="IPR002347">
    <property type="entry name" value="SDR_fam"/>
</dbReference>
<dbReference type="PANTHER" id="PTHR42879">
    <property type="entry name" value="3-OXOACYL-(ACYL-CARRIER-PROTEIN) REDUCTASE"/>
    <property type="match status" value="1"/>
</dbReference>
<proteinExistence type="inferred from homology"/>
<sequence>MTHRTHPLQNKVAIVIDAAHGIGAELAHQLAHAGALVVVQYRAVQRQAAHRVEEEIFACGGRAWAVPANPYSASDIAFLLEQTQQGFGTPDIIIACESNDDMLRQQFGTHAEKVWLLSDAAGCTRKNCTLPANASCALVRIITQATRNAALQQGRHPVTTDDEEEMARSGDWLTAHAHV</sequence>
<comment type="similarity">
    <text evidence="1">Belongs to the short-chain dehydrogenases/reductases (SDR) family.</text>
</comment>
<evidence type="ECO:0000313" key="4">
    <source>
        <dbReference type="Proteomes" id="UP000642180"/>
    </source>
</evidence>
<dbReference type="InterPro" id="IPR036291">
    <property type="entry name" value="NAD(P)-bd_dom_sf"/>
</dbReference>
<dbReference type="RefSeq" id="WP_188381751.1">
    <property type="nucleotide sequence ID" value="NZ_BMDI01000002.1"/>
</dbReference>
<keyword evidence="4" id="KW-1185">Reference proteome</keyword>
<evidence type="ECO:0008006" key="5">
    <source>
        <dbReference type="Google" id="ProtNLM"/>
    </source>
</evidence>
<gene>
    <name evidence="3" type="ORF">GCM10008066_25950</name>
</gene>
<evidence type="ECO:0000256" key="2">
    <source>
        <dbReference type="SAM" id="MobiDB-lite"/>
    </source>
</evidence>
<dbReference type="PANTHER" id="PTHR42879:SF2">
    <property type="entry name" value="3-OXOACYL-[ACYL-CARRIER-PROTEIN] REDUCTASE FABG"/>
    <property type="match status" value="1"/>
</dbReference>
<dbReference type="Proteomes" id="UP000642180">
    <property type="component" value="Unassembled WGS sequence"/>
</dbReference>
<dbReference type="Gene3D" id="3.40.50.720">
    <property type="entry name" value="NAD(P)-binding Rossmann-like Domain"/>
    <property type="match status" value="1"/>
</dbReference>
<comment type="caution">
    <text evidence="3">The sequence shown here is derived from an EMBL/GenBank/DDBJ whole genome shotgun (WGS) entry which is preliminary data.</text>
</comment>